<sequence>MLIVLTILASVINVCISGNETDHNDCDSWPPLNSSGINKILFNSSDFSLIKDNLEPNEYVFIGVGNVPDLPIDLSTLITVANFSDNVNLNINVTQPEVNDIVTFDFEVAQFDDLHSLTFYNLKLKPFNTTMIHTTSTVHTYTLVFNDVIFLSGYVFDSDIFKPLSQFDFYDVTIIELKERWITGIHTPVFSNFYFCNEYTQVYNESDRESDILFYHKQFMGKIDVVTEFTDHINFKLNSTEDLPTLGFKIYSSVNNVTFSGGWNENITLKNEGIQIVYDGTKTIYVNCNEDDTDLPIGFSYGKHDLYYSQSNTNSILSGKKSPRHVIVNSPSDVTFTVPWNITEETTFAHTDKSSSIFFEHMRFCNESSLVYRTDVKNKRFQVNELSIMDNLTFTFPGKNDININGNFNVRPGVNLTIDSKIRFDKNTAFLKIIWNMKSGFPTIKIADYSLVTAKGIPNIIFSDEEPIENIANANETYEDILCNPVKIMCGIEMIPIVNSKISFISDNPSFSENGVWEYFWALDNDGEPTGTDNKTQEMCFWVNMTELPEVPIIPVPTASKDPAAVNRNAMIGMIVTFIALFVSAILGFFSKFLKQNKRDREKEKQDELERELRAKELEETESNFDDSDITAGMDESELSDRYMSFEQDLSLNSDDDFSTTVNSSISQNLKSTKNNNNDNAPKKSLSRKNTLKNNDLLGDDSKVETEKLNLKKTKSKSRTNLIDKQESIANKLTNDDVNTPLLNQSDDSNV</sequence>
<proteinExistence type="predicted"/>
<name>A0ABR2KPD7_9EUKA</name>
<keyword evidence="3" id="KW-0472">Membrane</keyword>
<feature type="coiled-coil region" evidence="1">
    <location>
        <begin position="595"/>
        <end position="622"/>
    </location>
</feature>
<feature type="region of interest" description="Disordered" evidence="2">
    <location>
        <begin position="661"/>
        <end position="699"/>
    </location>
</feature>
<protein>
    <submittedName>
        <fullName evidence="5">Uncharacterized protein</fullName>
    </submittedName>
</protein>
<dbReference type="Proteomes" id="UP001470230">
    <property type="component" value="Unassembled WGS sequence"/>
</dbReference>
<feature type="chain" id="PRO_5045482598" evidence="4">
    <location>
        <begin position="18"/>
        <end position="751"/>
    </location>
</feature>
<feature type="signal peptide" evidence="4">
    <location>
        <begin position="1"/>
        <end position="17"/>
    </location>
</feature>
<reference evidence="5 6" key="1">
    <citation type="submission" date="2024-04" db="EMBL/GenBank/DDBJ databases">
        <title>Tritrichomonas musculus Genome.</title>
        <authorList>
            <person name="Alves-Ferreira E."/>
            <person name="Grigg M."/>
            <person name="Lorenzi H."/>
            <person name="Galac M."/>
        </authorList>
    </citation>
    <scope>NUCLEOTIDE SEQUENCE [LARGE SCALE GENOMIC DNA]</scope>
    <source>
        <strain evidence="5 6">EAF2021</strain>
    </source>
</reference>
<keyword evidence="1" id="KW-0175">Coiled coil</keyword>
<evidence type="ECO:0000313" key="6">
    <source>
        <dbReference type="Proteomes" id="UP001470230"/>
    </source>
</evidence>
<gene>
    <name evidence="5" type="ORF">M9Y10_029082</name>
</gene>
<keyword evidence="4" id="KW-0732">Signal</keyword>
<accession>A0ABR2KPD7</accession>
<keyword evidence="3" id="KW-1133">Transmembrane helix</keyword>
<feature type="region of interest" description="Disordered" evidence="2">
    <location>
        <begin position="712"/>
        <end position="751"/>
    </location>
</feature>
<feature type="transmembrane region" description="Helical" evidence="3">
    <location>
        <begin position="570"/>
        <end position="591"/>
    </location>
</feature>
<keyword evidence="3" id="KW-0812">Transmembrane</keyword>
<feature type="compositionally biased region" description="Low complexity" evidence="2">
    <location>
        <begin position="669"/>
        <end position="684"/>
    </location>
</feature>
<organism evidence="5 6">
    <name type="scientific">Tritrichomonas musculus</name>
    <dbReference type="NCBI Taxonomy" id="1915356"/>
    <lineage>
        <taxon>Eukaryota</taxon>
        <taxon>Metamonada</taxon>
        <taxon>Parabasalia</taxon>
        <taxon>Tritrichomonadida</taxon>
        <taxon>Tritrichomonadidae</taxon>
        <taxon>Tritrichomonas</taxon>
    </lineage>
</organism>
<keyword evidence="6" id="KW-1185">Reference proteome</keyword>
<feature type="compositionally biased region" description="Polar residues" evidence="2">
    <location>
        <begin position="728"/>
        <end position="751"/>
    </location>
</feature>
<dbReference type="EMBL" id="JAPFFF010000004">
    <property type="protein sequence ID" value="KAK8891860.1"/>
    <property type="molecule type" value="Genomic_DNA"/>
</dbReference>
<evidence type="ECO:0000313" key="5">
    <source>
        <dbReference type="EMBL" id="KAK8891860.1"/>
    </source>
</evidence>
<evidence type="ECO:0000256" key="2">
    <source>
        <dbReference type="SAM" id="MobiDB-lite"/>
    </source>
</evidence>
<evidence type="ECO:0000256" key="4">
    <source>
        <dbReference type="SAM" id="SignalP"/>
    </source>
</evidence>
<comment type="caution">
    <text evidence="5">The sequence shown here is derived from an EMBL/GenBank/DDBJ whole genome shotgun (WGS) entry which is preliminary data.</text>
</comment>
<evidence type="ECO:0000256" key="3">
    <source>
        <dbReference type="SAM" id="Phobius"/>
    </source>
</evidence>
<evidence type="ECO:0000256" key="1">
    <source>
        <dbReference type="SAM" id="Coils"/>
    </source>
</evidence>